<dbReference type="Proteomes" id="UP000535511">
    <property type="component" value="Unassembled WGS sequence"/>
</dbReference>
<keyword evidence="7" id="KW-1185">Reference proteome</keyword>
<protein>
    <submittedName>
        <fullName evidence="6">LacI family transcriptional regulator</fullName>
    </submittedName>
</protein>
<keyword evidence="3" id="KW-0238">DNA-binding</keyword>
<evidence type="ECO:0000313" key="6">
    <source>
        <dbReference type="EMBL" id="NYD42922.1"/>
    </source>
</evidence>
<dbReference type="GO" id="GO:0003700">
    <property type="term" value="F:DNA-binding transcription factor activity"/>
    <property type="evidence" value="ECO:0007669"/>
    <property type="project" value="TreeGrafter"/>
</dbReference>
<dbReference type="Gene3D" id="1.10.260.40">
    <property type="entry name" value="lambda repressor-like DNA-binding domains"/>
    <property type="match status" value="1"/>
</dbReference>
<dbReference type="Pfam" id="PF00356">
    <property type="entry name" value="LacI"/>
    <property type="match status" value="1"/>
</dbReference>
<dbReference type="RefSeq" id="WP_179664499.1">
    <property type="nucleotide sequence ID" value="NZ_JACCBG010000001.1"/>
</dbReference>
<organism evidence="6 7">
    <name type="scientific">Nocardioides panaciterrulae</name>
    <dbReference type="NCBI Taxonomy" id="661492"/>
    <lineage>
        <taxon>Bacteria</taxon>
        <taxon>Bacillati</taxon>
        <taxon>Actinomycetota</taxon>
        <taxon>Actinomycetes</taxon>
        <taxon>Propionibacteriales</taxon>
        <taxon>Nocardioidaceae</taxon>
        <taxon>Nocardioides</taxon>
    </lineage>
</organism>
<dbReference type="InterPro" id="IPR000843">
    <property type="entry name" value="HTH_LacI"/>
</dbReference>
<comment type="caution">
    <text evidence="6">The sequence shown here is derived from an EMBL/GenBank/DDBJ whole genome shotgun (WGS) entry which is preliminary data.</text>
</comment>
<keyword evidence="1" id="KW-0678">Repressor</keyword>
<dbReference type="AlphaFoldDB" id="A0A7Y9JBL4"/>
<proteinExistence type="predicted"/>
<dbReference type="InterPro" id="IPR046335">
    <property type="entry name" value="LacI/GalR-like_sensor"/>
</dbReference>
<evidence type="ECO:0000256" key="3">
    <source>
        <dbReference type="ARBA" id="ARBA00023125"/>
    </source>
</evidence>
<evidence type="ECO:0000313" key="7">
    <source>
        <dbReference type="Proteomes" id="UP000535511"/>
    </source>
</evidence>
<dbReference type="EMBL" id="JACCBG010000001">
    <property type="protein sequence ID" value="NYD42922.1"/>
    <property type="molecule type" value="Genomic_DNA"/>
</dbReference>
<evidence type="ECO:0000256" key="1">
    <source>
        <dbReference type="ARBA" id="ARBA00022491"/>
    </source>
</evidence>
<evidence type="ECO:0000256" key="2">
    <source>
        <dbReference type="ARBA" id="ARBA00023015"/>
    </source>
</evidence>
<dbReference type="SUPFAM" id="SSF47413">
    <property type="entry name" value="lambda repressor-like DNA-binding domains"/>
    <property type="match status" value="1"/>
</dbReference>
<dbReference type="InterPro" id="IPR028082">
    <property type="entry name" value="Peripla_BP_I"/>
</dbReference>
<dbReference type="PANTHER" id="PTHR30146:SF148">
    <property type="entry name" value="HTH-TYPE TRANSCRIPTIONAL REPRESSOR PURR-RELATED"/>
    <property type="match status" value="1"/>
</dbReference>
<dbReference type="InterPro" id="IPR010982">
    <property type="entry name" value="Lambda_DNA-bd_dom_sf"/>
</dbReference>
<reference evidence="6 7" key="1">
    <citation type="submission" date="2020-07" db="EMBL/GenBank/DDBJ databases">
        <title>Sequencing the genomes of 1000 actinobacteria strains.</title>
        <authorList>
            <person name="Klenk H.-P."/>
        </authorList>
    </citation>
    <scope>NUCLEOTIDE SEQUENCE [LARGE SCALE GENOMIC DNA]</scope>
    <source>
        <strain evidence="6 7">DSM 21350</strain>
    </source>
</reference>
<dbReference type="CDD" id="cd01392">
    <property type="entry name" value="HTH_LacI"/>
    <property type="match status" value="1"/>
</dbReference>
<gene>
    <name evidence="6" type="ORF">BJZ21_003005</name>
</gene>
<evidence type="ECO:0000259" key="5">
    <source>
        <dbReference type="PROSITE" id="PS50932"/>
    </source>
</evidence>
<dbReference type="SMART" id="SM00354">
    <property type="entry name" value="HTH_LACI"/>
    <property type="match status" value="1"/>
</dbReference>
<keyword evidence="4" id="KW-0804">Transcription</keyword>
<evidence type="ECO:0000256" key="4">
    <source>
        <dbReference type="ARBA" id="ARBA00023163"/>
    </source>
</evidence>
<feature type="domain" description="HTH lacI-type" evidence="5">
    <location>
        <begin position="6"/>
        <end position="63"/>
    </location>
</feature>
<dbReference type="SUPFAM" id="SSF53822">
    <property type="entry name" value="Periplasmic binding protein-like I"/>
    <property type="match status" value="1"/>
</dbReference>
<dbReference type="Gene3D" id="3.40.50.2300">
    <property type="match status" value="2"/>
</dbReference>
<dbReference type="GO" id="GO:0000976">
    <property type="term" value="F:transcription cis-regulatory region binding"/>
    <property type="evidence" value="ECO:0007669"/>
    <property type="project" value="TreeGrafter"/>
</dbReference>
<keyword evidence="2" id="KW-0805">Transcription regulation</keyword>
<sequence length="350" mass="36155">MRSHKVTLSDVARRAGVSSTTASYILNGRSAQMRISPETEQRVRAAVAALGYRPNRSARNLRKATTETIGLISDFVAGGQFASQMLTGASAAARAADHLLLIGETGGDAEVERLLVEEMIDRQVDGLVYAKVVTSQIAVPAALAGQRRVVLLNCVDPASPTPAVLPDETMGGRAAARAVLDAGVAGDIWLVGQDPDPHATAGPQRLAGVREELAGSGHPLAGVLPCDWSVQESFRAVSSWLDLGGRPGALVCLNDRIGMGAYQALEAHGLVVPRDVVVVSFDGSALAGWLRPRLASVAIPYAELGALAVRTVLDPEGPGVGVRLVPMALQAGESAPPVGRRPLAGAGAGA</sequence>
<dbReference type="PROSITE" id="PS50932">
    <property type="entry name" value="HTH_LACI_2"/>
    <property type="match status" value="1"/>
</dbReference>
<dbReference type="PANTHER" id="PTHR30146">
    <property type="entry name" value="LACI-RELATED TRANSCRIPTIONAL REPRESSOR"/>
    <property type="match status" value="1"/>
</dbReference>
<accession>A0A7Y9JBL4</accession>
<dbReference type="Pfam" id="PF13377">
    <property type="entry name" value="Peripla_BP_3"/>
    <property type="match status" value="1"/>
</dbReference>
<dbReference type="PROSITE" id="PS00356">
    <property type="entry name" value="HTH_LACI_1"/>
    <property type="match status" value="1"/>
</dbReference>
<name>A0A7Y9JBL4_9ACTN</name>